<evidence type="ECO:0000313" key="2">
    <source>
        <dbReference type="Proteomes" id="UP000032352"/>
    </source>
</evidence>
<dbReference type="RefSeq" id="WP_044839902.1">
    <property type="nucleotide sequence ID" value="NZ_CP059733.1"/>
</dbReference>
<sequence>MPPAGLIKSVINSHFDEASDCYADLSATPDLPELTGYRHKLHQRLMANLEGLLLSRDYAWTLCRDHIENGTSAEEHFVIAFLAFEINDIPHVKTMLARAFASSHFFKATSDALCWCSWQKAKFWAEQFSQSKEINDRLLGLKAFRYHQKKSPLSLPIVIKGIFSRPQACAQNFLLTEVITDKDKALLPVLTSFITDNLTPDNFELICKCITLGHEDINLLLPFINKENSRQENAVIFAFRRITEPRKSQWFNQLKVRPNAVRLLLIAIGAMADETCLDWVVAQMDYPEYARLAGQSFSLITGIDLDKRGWVLNDAQMDQAWLAYDFDETLDWPDKVKITAWLTSYRNKH</sequence>
<evidence type="ECO:0000313" key="1">
    <source>
        <dbReference type="EMBL" id="WDE02884.1"/>
    </source>
</evidence>
<gene>
    <name evidence="1" type="ORF">SG34_015680</name>
</gene>
<reference evidence="1 2" key="2">
    <citation type="journal article" date="2022" name="Mar. Drugs">
        <title>Bioassay-Guided Fractionation Leads to the Detection of Cholic Acid Generated by the Rare Thalassomonas sp.</title>
        <authorList>
            <person name="Pheiffer F."/>
            <person name="Schneider Y.K."/>
            <person name="Hansen E.H."/>
            <person name="Andersen J.H."/>
            <person name="Isaksson J."/>
            <person name="Busche T."/>
            <person name="R C."/>
            <person name="Kalinowski J."/>
            <person name="Zyl L.V."/>
            <person name="Trindade M."/>
        </authorList>
    </citation>
    <scope>NUCLEOTIDE SEQUENCE [LARGE SCALE GENOMIC DNA]</scope>
    <source>
        <strain evidence="1 2">XOM25</strain>
    </source>
</reference>
<organism evidence="1 2">
    <name type="scientific">Thalassomonas viridans</name>
    <dbReference type="NCBI Taxonomy" id="137584"/>
    <lineage>
        <taxon>Bacteria</taxon>
        <taxon>Pseudomonadati</taxon>
        <taxon>Pseudomonadota</taxon>
        <taxon>Gammaproteobacteria</taxon>
        <taxon>Alteromonadales</taxon>
        <taxon>Colwelliaceae</taxon>
        <taxon>Thalassomonas</taxon>
    </lineage>
</organism>
<protein>
    <submittedName>
        <fullName evidence="1">Uncharacterized protein</fullName>
    </submittedName>
</protein>
<dbReference type="EMBL" id="CP059733">
    <property type="protein sequence ID" value="WDE02884.1"/>
    <property type="molecule type" value="Genomic_DNA"/>
</dbReference>
<keyword evidence="2" id="KW-1185">Reference proteome</keyword>
<accession>A0AAE9YYV4</accession>
<name>A0AAE9YYV4_9GAMM</name>
<dbReference type="KEGG" id="tvd:SG34_015680"/>
<proteinExistence type="predicted"/>
<dbReference type="Proteomes" id="UP000032352">
    <property type="component" value="Chromosome"/>
</dbReference>
<reference evidence="1 2" key="1">
    <citation type="journal article" date="2015" name="Genome Announc.">
        <title>Draft Genome Sequences of Marine Isolates of Thalassomonas viridans and Thalassomonas actiniarum.</title>
        <authorList>
            <person name="Olonade I."/>
            <person name="van Zyl L.J."/>
            <person name="Trindade M."/>
        </authorList>
    </citation>
    <scope>NUCLEOTIDE SEQUENCE [LARGE SCALE GENOMIC DNA]</scope>
    <source>
        <strain evidence="1 2">XOM25</strain>
    </source>
</reference>
<dbReference type="AlphaFoldDB" id="A0AAE9YYV4"/>